<evidence type="ECO:0000313" key="3">
    <source>
        <dbReference type="Proteomes" id="UP001341840"/>
    </source>
</evidence>
<keyword evidence="3" id="KW-1185">Reference proteome</keyword>
<proteinExistence type="predicted"/>
<evidence type="ECO:0000313" key="2">
    <source>
        <dbReference type="EMBL" id="MED6221359.1"/>
    </source>
</evidence>
<feature type="region of interest" description="Disordered" evidence="1">
    <location>
        <begin position="30"/>
        <end position="65"/>
    </location>
</feature>
<comment type="caution">
    <text evidence="2">The sequence shown here is derived from an EMBL/GenBank/DDBJ whole genome shotgun (WGS) entry which is preliminary data.</text>
</comment>
<reference evidence="2 3" key="1">
    <citation type="journal article" date="2023" name="Plants (Basel)">
        <title>Bridging the Gap: Combining Genomics and Transcriptomics Approaches to Understand Stylosanthes scabra, an Orphan Legume from the Brazilian Caatinga.</title>
        <authorList>
            <person name="Ferreira-Neto J.R.C."/>
            <person name="da Silva M.D."/>
            <person name="Binneck E."/>
            <person name="de Melo N.F."/>
            <person name="da Silva R.H."/>
            <person name="de Melo A.L.T.M."/>
            <person name="Pandolfi V."/>
            <person name="Bustamante F.O."/>
            <person name="Brasileiro-Vidal A.C."/>
            <person name="Benko-Iseppon A.M."/>
        </authorList>
    </citation>
    <scope>NUCLEOTIDE SEQUENCE [LARGE SCALE GENOMIC DNA]</scope>
    <source>
        <tissue evidence="2">Leaves</tissue>
    </source>
</reference>
<sequence>MASSGPRQSRSPYRGRICYYLETSQSIRRNVKAADGEDNKGEAVGEDVSHQPGVGSSSQFPPELKGLFSQGAQTIRSERGESFQRMGRRLDSFKAHLTSHANEIRDLGNDMHSFYERVSRLEDQGFDGSTPCQG</sequence>
<organism evidence="2 3">
    <name type="scientific">Stylosanthes scabra</name>
    <dbReference type="NCBI Taxonomy" id="79078"/>
    <lineage>
        <taxon>Eukaryota</taxon>
        <taxon>Viridiplantae</taxon>
        <taxon>Streptophyta</taxon>
        <taxon>Embryophyta</taxon>
        <taxon>Tracheophyta</taxon>
        <taxon>Spermatophyta</taxon>
        <taxon>Magnoliopsida</taxon>
        <taxon>eudicotyledons</taxon>
        <taxon>Gunneridae</taxon>
        <taxon>Pentapetalae</taxon>
        <taxon>rosids</taxon>
        <taxon>fabids</taxon>
        <taxon>Fabales</taxon>
        <taxon>Fabaceae</taxon>
        <taxon>Papilionoideae</taxon>
        <taxon>50 kb inversion clade</taxon>
        <taxon>dalbergioids sensu lato</taxon>
        <taxon>Dalbergieae</taxon>
        <taxon>Pterocarpus clade</taxon>
        <taxon>Stylosanthes</taxon>
    </lineage>
</organism>
<dbReference type="Proteomes" id="UP001341840">
    <property type="component" value="Unassembled WGS sequence"/>
</dbReference>
<gene>
    <name evidence="2" type="ORF">PIB30_053706</name>
</gene>
<name>A0ABU6ZHE7_9FABA</name>
<feature type="compositionally biased region" description="Basic and acidic residues" evidence="1">
    <location>
        <begin position="32"/>
        <end position="49"/>
    </location>
</feature>
<accession>A0ABU6ZHE7</accession>
<evidence type="ECO:0000256" key="1">
    <source>
        <dbReference type="SAM" id="MobiDB-lite"/>
    </source>
</evidence>
<protein>
    <submittedName>
        <fullName evidence="2">Uncharacterized protein</fullName>
    </submittedName>
</protein>
<dbReference type="EMBL" id="JASCZI010272262">
    <property type="protein sequence ID" value="MED6221359.1"/>
    <property type="molecule type" value="Genomic_DNA"/>
</dbReference>